<proteinExistence type="predicted"/>
<sequence>MGFGSIIAAMISVATILLASYVCSKGGFYMANGLSNSVIEMQENRNEILKTEIEVKGAENVSTDGVDILVSLKNTGSTKIGDFTYMDIIVAYEKESNSMETVWIPYQEEVLCENNWTKMGIIPDLINPGVFDPGEEMELIVRLNASELSGYSSIKWLLVTTPNGVKASWYFKG</sequence>
<evidence type="ECO:0000313" key="2">
    <source>
        <dbReference type="EMBL" id="AKB39868.1"/>
    </source>
</evidence>
<evidence type="ECO:0000313" key="3">
    <source>
        <dbReference type="Proteomes" id="UP000033058"/>
    </source>
</evidence>
<gene>
    <name evidence="2" type="ORF">MSMAW_0877</name>
</gene>
<dbReference type="RefSeq" id="WP_048037025.1">
    <property type="nucleotide sequence ID" value="NZ_CP009509.1"/>
</dbReference>
<organism evidence="2 3">
    <name type="scientific">Methanosarcina mazei WWM610</name>
    <dbReference type="NCBI Taxonomy" id="1434117"/>
    <lineage>
        <taxon>Archaea</taxon>
        <taxon>Methanobacteriati</taxon>
        <taxon>Methanobacteriota</taxon>
        <taxon>Stenosarchaea group</taxon>
        <taxon>Methanomicrobia</taxon>
        <taxon>Methanosarcinales</taxon>
        <taxon>Methanosarcinaceae</taxon>
        <taxon>Methanosarcina</taxon>
    </lineage>
</organism>
<reference evidence="2 3" key="1">
    <citation type="submission" date="2014-07" db="EMBL/GenBank/DDBJ databases">
        <title>Methanogenic archaea and the global carbon cycle.</title>
        <authorList>
            <person name="Henriksen J.R."/>
            <person name="Luke J."/>
            <person name="Reinhart S."/>
            <person name="Benedict M.N."/>
            <person name="Youngblut N.D."/>
            <person name="Metcalf M.E."/>
            <person name="Whitaker R.J."/>
            <person name="Metcalf W.W."/>
        </authorList>
    </citation>
    <scope>NUCLEOTIDE SEQUENCE [LARGE SCALE GENOMIC DNA]</scope>
    <source>
        <strain evidence="2 3">WWM610</strain>
    </source>
</reference>
<keyword evidence="1" id="KW-1133">Transmembrane helix</keyword>
<evidence type="ECO:0000256" key="1">
    <source>
        <dbReference type="SAM" id="Phobius"/>
    </source>
</evidence>
<dbReference type="PATRIC" id="fig|1434117.4.peg.1091"/>
<dbReference type="EMBL" id="CP009509">
    <property type="protein sequence ID" value="AKB39868.1"/>
    <property type="molecule type" value="Genomic_DNA"/>
</dbReference>
<dbReference type="Proteomes" id="UP000033058">
    <property type="component" value="Chromosome"/>
</dbReference>
<dbReference type="HOGENOM" id="CLU_131313_0_0_2"/>
<dbReference type="AlphaFoldDB" id="A0A0E3PW20"/>
<name>A0A0E3PW20_METMZ</name>
<dbReference type="GeneID" id="24850519"/>
<evidence type="ECO:0008006" key="4">
    <source>
        <dbReference type="Google" id="ProtNLM"/>
    </source>
</evidence>
<keyword evidence="1" id="KW-0472">Membrane</keyword>
<keyword evidence="1" id="KW-0812">Transmembrane</keyword>
<accession>A0A0E3PW20</accession>
<feature type="transmembrane region" description="Helical" evidence="1">
    <location>
        <begin position="6"/>
        <end position="24"/>
    </location>
</feature>
<protein>
    <recommendedName>
        <fullName evidence="4">Flagella-related protein FlaF</fullName>
    </recommendedName>
</protein>